<evidence type="ECO:0000256" key="1">
    <source>
        <dbReference type="SAM" id="MobiDB-lite"/>
    </source>
</evidence>
<keyword evidence="3" id="KW-1185">Reference proteome</keyword>
<dbReference type="OrthoDB" id="5241070at2759"/>
<name>A0A9W8YM89_9PEZI</name>
<dbReference type="AlphaFoldDB" id="A0A9W8YM89"/>
<organism evidence="2 3">
    <name type="scientific">Gnomoniopsis smithogilvyi</name>
    <dbReference type="NCBI Taxonomy" id="1191159"/>
    <lineage>
        <taxon>Eukaryota</taxon>
        <taxon>Fungi</taxon>
        <taxon>Dikarya</taxon>
        <taxon>Ascomycota</taxon>
        <taxon>Pezizomycotina</taxon>
        <taxon>Sordariomycetes</taxon>
        <taxon>Sordariomycetidae</taxon>
        <taxon>Diaporthales</taxon>
        <taxon>Gnomoniaceae</taxon>
        <taxon>Gnomoniopsis</taxon>
    </lineage>
</organism>
<feature type="compositionally biased region" description="Polar residues" evidence="1">
    <location>
        <begin position="502"/>
        <end position="511"/>
    </location>
</feature>
<dbReference type="EMBL" id="JAPEVB010000005">
    <property type="protein sequence ID" value="KAJ4387967.1"/>
    <property type="molecule type" value="Genomic_DNA"/>
</dbReference>
<reference evidence="2" key="1">
    <citation type="submission" date="2022-10" db="EMBL/GenBank/DDBJ databases">
        <title>Tapping the CABI collections for fungal endophytes: first genome assemblies for Collariella, Neodidymelliopsis, Ascochyta clinopodiicola, Didymella pomorum, Didymosphaeria variabile, Neocosmospora piperis and Neocucurbitaria cava.</title>
        <authorList>
            <person name="Hill R."/>
        </authorList>
    </citation>
    <scope>NUCLEOTIDE SEQUENCE</scope>
    <source>
        <strain evidence="2">IMI 355082</strain>
    </source>
</reference>
<feature type="compositionally biased region" description="Low complexity" evidence="1">
    <location>
        <begin position="196"/>
        <end position="273"/>
    </location>
</feature>
<feature type="region of interest" description="Disordered" evidence="1">
    <location>
        <begin position="473"/>
        <end position="511"/>
    </location>
</feature>
<evidence type="ECO:0000313" key="2">
    <source>
        <dbReference type="EMBL" id="KAJ4387967.1"/>
    </source>
</evidence>
<feature type="compositionally biased region" description="Low complexity" evidence="1">
    <location>
        <begin position="26"/>
        <end position="66"/>
    </location>
</feature>
<evidence type="ECO:0000313" key="3">
    <source>
        <dbReference type="Proteomes" id="UP001140453"/>
    </source>
</evidence>
<comment type="caution">
    <text evidence="2">The sequence shown here is derived from an EMBL/GenBank/DDBJ whole genome shotgun (WGS) entry which is preliminary data.</text>
</comment>
<gene>
    <name evidence="2" type="ORF">N0V93_008570</name>
</gene>
<feature type="compositionally biased region" description="Polar residues" evidence="1">
    <location>
        <begin position="171"/>
        <end position="190"/>
    </location>
</feature>
<feature type="region of interest" description="Disordered" evidence="1">
    <location>
        <begin position="26"/>
        <end position="286"/>
    </location>
</feature>
<protein>
    <submittedName>
        <fullName evidence="2">Uncharacterized protein</fullName>
    </submittedName>
</protein>
<accession>A0A9W8YM89</accession>
<feature type="compositionally biased region" description="Low complexity" evidence="1">
    <location>
        <begin position="104"/>
        <end position="135"/>
    </location>
</feature>
<dbReference type="Proteomes" id="UP001140453">
    <property type="component" value="Unassembled WGS sequence"/>
</dbReference>
<sequence length="546" mass="53944">MSSTSPGTGSSSIKLSISGSFSVTNISASATGSGPGSSPGSFYSGSSTSSLYSSSPSSSALGDGSSIGPTTNSGYPASPSSAPGLASLRPPSSSAGEVTNGRYSTSTEPASASTSVLYSSSESVGSLSTPLSSSLIPGASNTAPESSAPAVTSARPLIPASYGYGDAEQTMIPSNGTSSHPTKEPSSSVAGPSDLPTASGPSGVSSTSPVTGSGGSSASSSGSPYTSGVLSGASLPSSSEYPMSSLALSRPSETTEGTSSSPASTGRSSTSSGMLPTDVVPSSTFSTSTISSNAGGYGGYSYPASFPYGDRSSSAPESLPTDSSCDKWVGVEVIIMVDEVEICPDGQTITTTSTVTYDIMTRSICATSRSSSPCYICAFGLPTAADLITVTITSNTARPEPVPTLSMQMCATCERTVVKMAVEGHTPGTECSDCAPSTPDGPSSATLTLSDVQTISLGSYSLGSSAIASTPTKIATSKGKDPGSGTETEPVITPTPFATAPEPSSTTLYDPPTASTTYVTAGSVRIVARGAVLGFVVLVMMAMLAH</sequence>
<feature type="compositionally biased region" description="Low complexity" evidence="1">
    <location>
        <begin position="73"/>
        <end position="96"/>
    </location>
</feature>
<proteinExistence type="predicted"/>